<name>A0ABM1XZS4_AEDAL</name>
<reference evidence="2" key="1">
    <citation type="journal article" date="2015" name="Proc. Natl. Acad. Sci. U.S.A.">
        <title>Genome sequence of the Asian Tiger mosquito, Aedes albopictus, reveals insights into its biology, genetics, and evolution.</title>
        <authorList>
            <person name="Chen X.G."/>
            <person name="Jiang X."/>
            <person name="Gu J."/>
            <person name="Xu M."/>
            <person name="Wu Y."/>
            <person name="Deng Y."/>
            <person name="Zhang C."/>
            <person name="Bonizzoni M."/>
            <person name="Dermauw W."/>
            <person name="Vontas J."/>
            <person name="Armbruster P."/>
            <person name="Huang X."/>
            <person name="Yang Y."/>
            <person name="Zhang H."/>
            <person name="He W."/>
            <person name="Peng H."/>
            <person name="Liu Y."/>
            <person name="Wu K."/>
            <person name="Chen J."/>
            <person name="Lirakis M."/>
            <person name="Topalis P."/>
            <person name="Van Leeuwen T."/>
            <person name="Hall A.B."/>
            <person name="Jiang X."/>
            <person name="Thorpe C."/>
            <person name="Mueller R.L."/>
            <person name="Sun C."/>
            <person name="Waterhouse R.M."/>
            <person name="Yan G."/>
            <person name="Tu Z.J."/>
            <person name="Fang X."/>
            <person name="James A.A."/>
        </authorList>
    </citation>
    <scope>NUCLEOTIDE SEQUENCE [LARGE SCALE GENOMIC DNA]</scope>
    <source>
        <strain evidence="2">Foshan</strain>
    </source>
</reference>
<proteinExistence type="predicted"/>
<dbReference type="Proteomes" id="UP000069940">
    <property type="component" value="Unassembled WGS sequence"/>
</dbReference>
<dbReference type="EnsemblMetazoa" id="AALFPA23_004360.R5286">
    <property type="protein sequence ID" value="AALFPA23_004360.P5286"/>
    <property type="gene ID" value="AALFPA23_004360"/>
</dbReference>
<evidence type="ECO:0000313" key="1">
    <source>
        <dbReference type="EnsemblMetazoa" id="AALFPA23_004360.P5286"/>
    </source>
</evidence>
<accession>A0ABM1XZS4</accession>
<keyword evidence="2" id="KW-1185">Reference proteome</keyword>
<dbReference type="PANTHER" id="PTHR22954:SF3">
    <property type="entry name" value="PROTEIN CBG08539"/>
    <property type="match status" value="1"/>
</dbReference>
<sequence>MAPRKPASLKNLVVKLQEIQADLDDILEFTQGYEEATTATDVNMRLIRLDELWEKYGETLVEIKCHEDYTAEDETYNDQRLLYSSRYYRSKSSLTDKATELQDTLELNQSTRANDSTLHGALDHVRLPQIKLQTFNGDIDEWISFRDLFTSLIHWRTDLPEVEKLHYLKGCLQGEPKALIDPLKITQANYQIAWDTLLKRYNNSKQLKKKQVQSLFSLPSL</sequence>
<dbReference type="PANTHER" id="PTHR22954">
    <property type="entry name" value="RETROVIRAL PROTEASE-RELATED"/>
    <property type="match status" value="1"/>
</dbReference>
<dbReference type="GeneID" id="134290291"/>
<reference evidence="1" key="2">
    <citation type="submission" date="2025-05" db="UniProtKB">
        <authorList>
            <consortium name="EnsemblMetazoa"/>
        </authorList>
    </citation>
    <scope>IDENTIFICATION</scope>
    <source>
        <strain evidence="1">Foshan</strain>
    </source>
</reference>
<evidence type="ECO:0000313" key="2">
    <source>
        <dbReference type="Proteomes" id="UP000069940"/>
    </source>
</evidence>
<dbReference type="RefSeq" id="XP_062713376.1">
    <property type="nucleotide sequence ID" value="XM_062857392.1"/>
</dbReference>
<dbReference type="InterPro" id="IPR005312">
    <property type="entry name" value="DUF1759"/>
</dbReference>
<organism evidence="1 2">
    <name type="scientific">Aedes albopictus</name>
    <name type="common">Asian tiger mosquito</name>
    <name type="synonym">Stegomyia albopicta</name>
    <dbReference type="NCBI Taxonomy" id="7160"/>
    <lineage>
        <taxon>Eukaryota</taxon>
        <taxon>Metazoa</taxon>
        <taxon>Ecdysozoa</taxon>
        <taxon>Arthropoda</taxon>
        <taxon>Hexapoda</taxon>
        <taxon>Insecta</taxon>
        <taxon>Pterygota</taxon>
        <taxon>Neoptera</taxon>
        <taxon>Endopterygota</taxon>
        <taxon>Diptera</taxon>
        <taxon>Nematocera</taxon>
        <taxon>Culicoidea</taxon>
        <taxon>Culicidae</taxon>
        <taxon>Culicinae</taxon>
        <taxon>Aedini</taxon>
        <taxon>Aedes</taxon>
        <taxon>Stegomyia</taxon>
    </lineage>
</organism>
<dbReference type="Pfam" id="PF03564">
    <property type="entry name" value="DUF1759"/>
    <property type="match status" value="1"/>
</dbReference>
<protein>
    <submittedName>
        <fullName evidence="1">Uncharacterized protein</fullName>
    </submittedName>
</protein>